<proteinExistence type="predicted"/>
<reference evidence="1" key="1">
    <citation type="journal article" date="2015" name="Nature">
        <title>Complex archaea that bridge the gap between prokaryotes and eukaryotes.</title>
        <authorList>
            <person name="Spang A."/>
            <person name="Saw J.H."/>
            <person name="Jorgensen S.L."/>
            <person name="Zaremba-Niedzwiedzka K."/>
            <person name="Martijn J."/>
            <person name="Lind A.E."/>
            <person name="van Eijk R."/>
            <person name="Schleper C."/>
            <person name="Guy L."/>
            <person name="Ettema T.J."/>
        </authorList>
    </citation>
    <scope>NUCLEOTIDE SEQUENCE</scope>
</reference>
<gene>
    <name evidence="1" type="ORF">LCGC14_2911620</name>
</gene>
<comment type="caution">
    <text evidence="1">The sequence shown here is derived from an EMBL/GenBank/DDBJ whole genome shotgun (WGS) entry which is preliminary data.</text>
</comment>
<sequence length="143" mass="16345">GMESNMERDPEDIKELVLYEVHLAHHLGLHAAIILGKLLYWLKTWDKNKHDGRSWIRKSAKEWADDTGLSARQARIACNVLAGEVDEQGKLKFPNELYIVTRTAKYNDPNKGAPSTYWYAINDEVLEDLRGRSCALQGRGCYL</sequence>
<feature type="non-terminal residue" evidence="1">
    <location>
        <position position="1"/>
    </location>
</feature>
<evidence type="ECO:0000313" key="1">
    <source>
        <dbReference type="EMBL" id="KKK71666.1"/>
    </source>
</evidence>
<organism evidence="1">
    <name type="scientific">marine sediment metagenome</name>
    <dbReference type="NCBI Taxonomy" id="412755"/>
    <lineage>
        <taxon>unclassified sequences</taxon>
        <taxon>metagenomes</taxon>
        <taxon>ecological metagenomes</taxon>
    </lineage>
</organism>
<dbReference type="EMBL" id="LAZR01057627">
    <property type="protein sequence ID" value="KKK71666.1"/>
    <property type="molecule type" value="Genomic_DNA"/>
</dbReference>
<protein>
    <recommendedName>
        <fullName evidence="2">Replication protein</fullName>
    </recommendedName>
</protein>
<evidence type="ECO:0008006" key="2">
    <source>
        <dbReference type="Google" id="ProtNLM"/>
    </source>
</evidence>
<name>A0A0F9AHK4_9ZZZZ</name>
<accession>A0A0F9AHK4</accession>
<dbReference type="AlphaFoldDB" id="A0A0F9AHK4"/>